<evidence type="ECO:0000313" key="11">
    <source>
        <dbReference type="EMBL" id="KAG2232043.1"/>
    </source>
</evidence>
<dbReference type="Pfam" id="PF01545">
    <property type="entry name" value="Cation_efflux"/>
    <property type="match status" value="1"/>
</dbReference>
<evidence type="ECO:0000256" key="5">
    <source>
        <dbReference type="ARBA" id="ARBA00022989"/>
    </source>
</evidence>
<dbReference type="PANTHER" id="PTHR45755">
    <property type="match status" value="1"/>
</dbReference>
<comment type="subcellular location">
    <subcellularLocation>
        <location evidence="1">Membrane</location>
        <topology evidence="1">Multi-pass membrane protein</topology>
    </subcellularLocation>
</comment>
<dbReference type="GO" id="GO:0005794">
    <property type="term" value="C:Golgi apparatus"/>
    <property type="evidence" value="ECO:0007669"/>
    <property type="project" value="TreeGrafter"/>
</dbReference>
<dbReference type="NCBIfam" id="TIGR01297">
    <property type="entry name" value="CDF"/>
    <property type="match status" value="1"/>
</dbReference>
<evidence type="ECO:0000256" key="1">
    <source>
        <dbReference type="ARBA" id="ARBA00004141"/>
    </source>
</evidence>
<keyword evidence="4 9" id="KW-0812">Transmembrane</keyword>
<evidence type="ECO:0000259" key="10">
    <source>
        <dbReference type="Pfam" id="PF01545"/>
    </source>
</evidence>
<organism evidence="11 12">
    <name type="scientific">Thamnidium elegans</name>
    <dbReference type="NCBI Taxonomy" id="101142"/>
    <lineage>
        <taxon>Eukaryota</taxon>
        <taxon>Fungi</taxon>
        <taxon>Fungi incertae sedis</taxon>
        <taxon>Mucoromycota</taxon>
        <taxon>Mucoromycotina</taxon>
        <taxon>Mucoromycetes</taxon>
        <taxon>Mucorales</taxon>
        <taxon>Mucorineae</taxon>
        <taxon>Mucoraceae</taxon>
        <taxon>Thamnidium</taxon>
    </lineage>
</organism>
<dbReference type="AlphaFoldDB" id="A0A8H7VX93"/>
<evidence type="ECO:0000256" key="2">
    <source>
        <dbReference type="ARBA" id="ARBA00008873"/>
    </source>
</evidence>
<keyword evidence="7 9" id="KW-0472">Membrane</keyword>
<feature type="region of interest" description="Disordered" evidence="8">
    <location>
        <begin position="329"/>
        <end position="367"/>
    </location>
</feature>
<dbReference type="InterPro" id="IPR058533">
    <property type="entry name" value="Cation_efflux_TM"/>
</dbReference>
<dbReference type="EMBL" id="JAEPRE010000125">
    <property type="protein sequence ID" value="KAG2232043.1"/>
    <property type="molecule type" value="Genomic_DNA"/>
</dbReference>
<feature type="compositionally biased region" description="Low complexity" evidence="8">
    <location>
        <begin position="341"/>
        <end position="352"/>
    </location>
</feature>
<dbReference type="Proteomes" id="UP000613177">
    <property type="component" value="Unassembled WGS sequence"/>
</dbReference>
<keyword evidence="12" id="KW-1185">Reference proteome</keyword>
<dbReference type="InterPro" id="IPR045316">
    <property type="entry name" value="Msc2-like"/>
</dbReference>
<feature type="transmembrane region" description="Helical" evidence="9">
    <location>
        <begin position="183"/>
        <end position="201"/>
    </location>
</feature>
<dbReference type="GO" id="GO:0005385">
    <property type="term" value="F:zinc ion transmembrane transporter activity"/>
    <property type="evidence" value="ECO:0007669"/>
    <property type="project" value="InterPro"/>
</dbReference>
<evidence type="ECO:0000313" key="12">
    <source>
        <dbReference type="Proteomes" id="UP000613177"/>
    </source>
</evidence>
<gene>
    <name evidence="11" type="ORF">INT48_009391</name>
</gene>
<feature type="transmembrane region" description="Helical" evidence="9">
    <location>
        <begin position="51"/>
        <end position="71"/>
    </location>
</feature>
<dbReference type="GO" id="GO:0016020">
    <property type="term" value="C:membrane"/>
    <property type="evidence" value="ECO:0007669"/>
    <property type="project" value="UniProtKB-SubCell"/>
</dbReference>
<feature type="transmembrane region" description="Helical" evidence="9">
    <location>
        <begin position="152"/>
        <end position="177"/>
    </location>
</feature>
<evidence type="ECO:0000256" key="3">
    <source>
        <dbReference type="ARBA" id="ARBA00022448"/>
    </source>
</evidence>
<evidence type="ECO:0000256" key="7">
    <source>
        <dbReference type="ARBA" id="ARBA00023136"/>
    </source>
</evidence>
<comment type="caution">
    <text evidence="11">The sequence shown here is derived from an EMBL/GenBank/DDBJ whole genome shotgun (WGS) entry which is preliminary data.</text>
</comment>
<dbReference type="GO" id="GO:1904257">
    <property type="term" value="P:zinc ion import into Golgi lumen"/>
    <property type="evidence" value="ECO:0007669"/>
    <property type="project" value="TreeGrafter"/>
</dbReference>
<keyword evidence="5 9" id="KW-1133">Transmembrane helix</keyword>
<evidence type="ECO:0000256" key="6">
    <source>
        <dbReference type="ARBA" id="ARBA00023065"/>
    </source>
</evidence>
<dbReference type="InterPro" id="IPR002524">
    <property type="entry name" value="Cation_efflux"/>
</dbReference>
<dbReference type="InterPro" id="IPR027469">
    <property type="entry name" value="Cation_efflux_TMD_sf"/>
</dbReference>
<protein>
    <recommendedName>
        <fullName evidence="10">Cation efflux protein transmembrane domain-containing protein</fullName>
    </recommendedName>
</protein>
<comment type="similarity">
    <text evidence="2">Belongs to the cation diffusion facilitator (CDF) transporter (TC 2.A.4) family. SLC30A subfamily.</text>
</comment>
<name>A0A8H7VX93_9FUNG</name>
<feature type="transmembrane region" description="Helical" evidence="9">
    <location>
        <begin position="109"/>
        <end position="131"/>
    </location>
</feature>
<feature type="transmembrane region" description="Helical" evidence="9">
    <location>
        <begin position="83"/>
        <end position="103"/>
    </location>
</feature>
<keyword evidence="6" id="KW-0406">Ion transport</keyword>
<keyword evidence="3" id="KW-0813">Transport</keyword>
<evidence type="ECO:0000256" key="4">
    <source>
        <dbReference type="ARBA" id="ARBA00022692"/>
    </source>
</evidence>
<dbReference type="Gene3D" id="1.20.1510.10">
    <property type="entry name" value="Cation efflux protein transmembrane domain"/>
    <property type="match status" value="2"/>
</dbReference>
<evidence type="ECO:0000256" key="9">
    <source>
        <dbReference type="SAM" id="Phobius"/>
    </source>
</evidence>
<dbReference type="GO" id="GO:0006882">
    <property type="term" value="P:intracellular zinc ion homeostasis"/>
    <property type="evidence" value="ECO:0007669"/>
    <property type="project" value="InterPro"/>
</dbReference>
<accession>A0A8H7VX93</accession>
<dbReference type="SUPFAM" id="SSF161111">
    <property type="entry name" value="Cation efflux protein transmembrane domain-like"/>
    <property type="match status" value="1"/>
</dbReference>
<reference evidence="11" key="1">
    <citation type="submission" date="2021-01" db="EMBL/GenBank/DDBJ databases">
        <title>Metabolic potential, ecology and presence of endohyphal bacteria is reflected in genomic diversity of Mucoromycotina.</title>
        <authorList>
            <person name="Muszewska A."/>
            <person name="Okrasinska A."/>
            <person name="Steczkiewicz K."/>
            <person name="Drgas O."/>
            <person name="Orlowska M."/>
            <person name="Perlinska-Lenart U."/>
            <person name="Aleksandrzak-Piekarczyk T."/>
            <person name="Szatraj K."/>
            <person name="Zielenkiewicz U."/>
            <person name="Pilsyk S."/>
            <person name="Malc E."/>
            <person name="Mieczkowski P."/>
            <person name="Kruszewska J.S."/>
            <person name="Biernat P."/>
            <person name="Pawlowska J."/>
        </authorList>
    </citation>
    <scope>NUCLEOTIDE SEQUENCE</scope>
    <source>
        <strain evidence="11">WA0000018081</strain>
    </source>
</reference>
<dbReference type="GO" id="GO:0031410">
    <property type="term" value="C:cytoplasmic vesicle"/>
    <property type="evidence" value="ECO:0007669"/>
    <property type="project" value="TreeGrafter"/>
</dbReference>
<evidence type="ECO:0000256" key="8">
    <source>
        <dbReference type="SAM" id="MobiDB-lite"/>
    </source>
</evidence>
<dbReference type="PANTHER" id="PTHR45755:SF4">
    <property type="entry name" value="ZINC TRANSPORTER 7"/>
    <property type="match status" value="1"/>
</dbReference>
<feature type="domain" description="Cation efflux protein transmembrane" evidence="10">
    <location>
        <begin position="113"/>
        <end position="209"/>
    </location>
</feature>
<sequence>MFNSSPLDLPTHNIDSHYGKTTTRAYSNSSTLRTIKTSLEIILSSKDSRQIFYFLLLNLSYMFVQLAYGVWTNSLGLISDAIHMFFDCLALSVGLFAAVMSKWPSNSEFSYGFVGLVVNLVGIFAFNHGHAHGHGHDHHGHDHGHSANMQGVFLHIMADTLGSAGVIVSTLLIKWFGWTGFDPIASLFIAVLIIMSVIPLIRQSSAVMMLELSDETVAAIEGTLDEIRAIDGVYSISHTRFWPCEAESVIGSLHVQVKDGVNTQVMRQTVTDLLLSHIHGLREVCVQVELQSAVKKNKFSVPQKGFFHTPTYSGISSMNNAYVNHRSTAPVTTTIPPPPSSSSAVVQPSPATTPGVMSVLQKQTKKE</sequence>
<proteinExistence type="inferred from homology"/>